<evidence type="ECO:0000256" key="1">
    <source>
        <dbReference type="ARBA" id="ARBA00022669"/>
    </source>
</evidence>
<dbReference type="InterPro" id="IPR051940">
    <property type="entry name" value="Chitin_bind-dev_reg"/>
</dbReference>
<evidence type="ECO:0000313" key="8">
    <source>
        <dbReference type="EMBL" id="CAD7254166.1"/>
    </source>
</evidence>
<proteinExistence type="predicted"/>
<dbReference type="GO" id="GO:0005576">
    <property type="term" value="C:extracellular region"/>
    <property type="evidence" value="ECO:0007669"/>
    <property type="project" value="InterPro"/>
</dbReference>
<dbReference type="InterPro" id="IPR036508">
    <property type="entry name" value="Chitin-bd_dom_sf"/>
</dbReference>
<dbReference type="SMART" id="SM00494">
    <property type="entry name" value="ChtBD2"/>
    <property type="match status" value="2"/>
</dbReference>
<keyword evidence="3" id="KW-0677">Repeat</keyword>
<dbReference type="AlphaFoldDB" id="A0A7R9AHS4"/>
<keyword evidence="9" id="KW-1185">Reference proteome</keyword>
<organism evidence="8">
    <name type="scientific">Darwinula stevensoni</name>
    <dbReference type="NCBI Taxonomy" id="69355"/>
    <lineage>
        <taxon>Eukaryota</taxon>
        <taxon>Metazoa</taxon>
        <taxon>Ecdysozoa</taxon>
        <taxon>Arthropoda</taxon>
        <taxon>Crustacea</taxon>
        <taxon>Oligostraca</taxon>
        <taxon>Ostracoda</taxon>
        <taxon>Podocopa</taxon>
        <taxon>Podocopida</taxon>
        <taxon>Darwinulocopina</taxon>
        <taxon>Darwinuloidea</taxon>
        <taxon>Darwinulidae</taxon>
        <taxon>Darwinula</taxon>
    </lineage>
</organism>
<protein>
    <recommendedName>
        <fullName evidence="7">Chitin-binding type-2 domain-containing protein</fullName>
    </recommendedName>
</protein>
<feature type="domain" description="Chitin-binding type-2" evidence="7">
    <location>
        <begin position="25"/>
        <end position="73"/>
    </location>
</feature>
<dbReference type="SUPFAM" id="SSF57625">
    <property type="entry name" value="Invertebrate chitin-binding proteins"/>
    <property type="match status" value="2"/>
</dbReference>
<evidence type="ECO:0000256" key="2">
    <source>
        <dbReference type="ARBA" id="ARBA00022729"/>
    </source>
</evidence>
<feature type="domain" description="Chitin-binding type-2" evidence="7">
    <location>
        <begin position="92"/>
        <end position="147"/>
    </location>
</feature>
<accession>A0A7R9AHS4</accession>
<evidence type="ECO:0000313" key="9">
    <source>
        <dbReference type="Proteomes" id="UP000677054"/>
    </source>
</evidence>
<keyword evidence="4" id="KW-1015">Disulfide bond</keyword>
<name>A0A7R9AHS4_9CRUS</name>
<dbReference type="PROSITE" id="PS50940">
    <property type="entry name" value="CHIT_BIND_II"/>
    <property type="match status" value="2"/>
</dbReference>
<dbReference type="EMBL" id="CAJPEV010008133">
    <property type="protein sequence ID" value="CAG0905128.1"/>
    <property type="molecule type" value="Genomic_DNA"/>
</dbReference>
<gene>
    <name evidence="8" type="ORF">DSTB1V02_LOCUS13912</name>
</gene>
<dbReference type="Pfam" id="PF01607">
    <property type="entry name" value="CBM_14"/>
    <property type="match status" value="2"/>
</dbReference>
<evidence type="ECO:0000256" key="3">
    <source>
        <dbReference type="ARBA" id="ARBA00022737"/>
    </source>
</evidence>
<dbReference type="EMBL" id="LR907650">
    <property type="protein sequence ID" value="CAD7254166.1"/>
    <property type="molecule type" value="Genomic_DNA"/>
</dbReference>
<keyword evidence="1" id="KW-0147">Chitin-binding</keyword>
<feature type="region of interest" description="Disordered" evidence="6">
    <location>
        <begin position="1"/>
        <end position="35"/>
    </location>
</feature>
<keyword evidence="2" id="KW-0732">Signal</keyword>
<dbReference type="PANTHER" id="PTHR23301:SF0">
    <property type="entry name" value="CHITIN-BINDING TYPE-2 DOMAIN-CONTAINING PROTEIN-RELATED"/>
    <property type="match status" value="1"/>
</dbReference>
<evidence type="ECO:0000259" key="7">
    <source>
        <dbReference type="PROSITE" id="PS50940"/>
    </source>
</evidence>
<feature type="compositionally biased region" description="Low complexity" evidence="6">
    <location>
        <begin position="1"/>
        <end position="24"/>
    </location>
</feature>
<evidence type="ECO:0000256" key="5">
    <source>
        <dbReference type="ARBA" id="ARBA00023180"/>
    </source>
</evidence>
<dbReference type="PANTHER" id="PTHR23301">
    <property type="entry name" value="CHITIN BINDING PERITROPHIN-A"/>
    <property type="match status" value="1"/>
</dbReference>
<feature type="non-terminal residue" evidence="8">
    <location>
        <position position="154"/>
    </location>
</feature>
<reference evidence="8" key="1">
    <citation type="submission" date="2020-11" db="EMBL/GenBank/DDBJ databases">
        <authorList>
            <person name="Tran Van P."/>
        </authorList>
    </citation>
    <scope>NUCLEOTIDE SEQUENCE</scope>
</reference>
<dbReference type="Proteomes" id="UP000677054">
    <property type="component" value="Unassembled WGS sequence"/>
</dbReference>
<sequence length="154" mass="16993">MASETTTTSTSTSTTTTIGTTGSGEFQCPEPDGFFPDPESCDHFYQCDGGDPLYQECPEGTWFNPNIDSCDFPAGGAEKRKPDGVASTGGRAFQCPEAEGRYPHESLCYMFYECVDYIPYDYECPDDELYSQEQQYCMPPGEVDCGNLLPRPTT</sequence>
<dbReference type="GO" id="GO:0008061">
    <property type="term" value="F:chitin binding"/>
    <property type="evidence" value="ECO:0007669"/>
    <property type="project" value="UniProtKB-KW"/>
</dbReference>
<dbReference type="InterPro" id="IPR002557">
    <property type="entry name" value="Chitin-bd_dom"/>
</dbReference>
<evidence type="ECO:0000256" key="4">
    <source>
        <dbReference type="ARBA" id="ARBA00023157"/>
    </source>
</evidence>
<evidence type="ECO:0000256" key="6">
    <source>
        <dbReference type="SAM" id="MobiDB-lite"/>
    </source>
</evidence>
<keyword evidence="5" id="KW-0325">Glycoprotein</keyword>
<dbReference type="Gene3D" id="2.170.140.10">
    <property type="entry name" value="Chitin binding domain"/>
    <property type="match status" value="2"/>
</dbReference>
<dbReference type="OrthoDB" id="6020543at2759"/>